<dbReference type="CDD" id="cd00093">
    <property type="entry name" value="HTH_XRE"/>
    <property type="match status" value="1"/>
</dbReference>
<evidence type="ECO:0000313" key="5">
    <source>
        <dbReference type="Proteomes" id="UP000023152"/>
    </source>
</evidence>
<reference evidence="4 5" key="1">
    <citation type="journal article" date="2013" name="Curr. Biol.">
        <title>The Genome of the Foraminiferan Reticulomyxa filosa.</title>
        <authorList>
            <person name="Glockner G."/>
            <person name="Hulsmann N."/>
            <person name="Schleicher M."/>
            <person name="Noegel A.A."/>
            <person name="Eichinger L."/>
            <person name="Gallinger C."/>
            <person name="Pawlowski J."/>
            <person name="Sierra R."/>
            <person name="Euteneuer U."/>
            <person name="Pillet L."/>
            <person name="Moustafa A."/>
            <person name="Platzer M."/>
            <person name="Groth M."/>
            <person name="Szafranski K."/>
            <person name="Schliwa M."/>
        </authorList>
    </citation>
    <scope>NUCLEOTIDE SEQUENCE [LARGE SCALE GENOMIC DNA]</scope>
</reference>
<dbReference type="PANTHER" id="PTHR10245">
    <property type="entry name" value="ENDOTHELIAL DIFFERENTIATION-RELATED FACTOR 1 MULTIPROTEIN BRIDGING FACTOR 1"/>
    <property type="match status" value="1"/>
</dbReference>
<dbReference type="PANTHER" id="PTHR10245:SF15">
    <property type="entry name" value="ENDOTHELIAL DIFFERENTIATION-RELATED FACTOR 1"/>
    <property type="match status" value="1"/>
</dbReference>
<dbReference type="Gene3D" id="1.10.260.40">
    <property type="entry name" value="lambda repressor-like DNA-binding domains"/>
    <property type="match status" value="1"/>
</dbReference>
<feature type="compositionally biased region" description="Basic and acidic residues" evidence="2">
    <location>
        <begin position="1"/>
        <end position="10"/>
    </location>
</feature>
<organism evidence="4 5">
    <name type="scientific">Reticulomyxa filosa</name>
    <dbReference type="NCBI Taxonomy" id="46433"/>
    <lineage>
        <taxon>Eukaryota</taxon>
        <taxon>Sar</taxon>
        <taxon>Rhizaria</taxon>
        <taxon>Retaria</taxon>
        <taxon>Foraminifera</taxon>
        <taxon>Monothalamids</taxon>
        <taxon>Reticulomyxidae</taxon>
        <taxon>Reticulomyxa</taxon>
    </lineage>
</organism>
<dbReference type="Proteomes" id="UP000023152">
    <property type="component" value="Unassembled WGS sequence"/>
</dbReference>
<evidence type="ECO:0000259" key="3">
    <source>
        <dbReference type="PROSITE" id="PS50943"/>
    </source>
</evidence>
<dbReference type="PROSITE" id="PS50943">
    <property type="entry name" value="HTH_CROC1"/>
    <property type="match status" value="1"/>
</dbReference>
<dbReference type="GO" id="GO:0005634">
    <property type="term" value="C:nucleus"/>
    <property type="evidence" value="ECO:0007669"/>
    <property type="project" value="TreeGrafter"/>
</dbReference>
<feature type="domain" description="HTH cro/C1-type" evidence="3">
    <location>
        <begin position="89"/>
        <end position="143"/>
    </location>
</feature>
<dbReference type="InterPro" id="IPR010982">
    <property type="entry name" value="Lambda_DNA-bd_dom_sf"/>
</dbReference>
<comment type="caution">
    <text evidence="4">The sequence shown here is derived from an EMBL/GenBank/DDBJ whole genome shotgun (WGS) entry which is preliminary data.</text>
</comment>
<dbReference type="GO" id="GO:0003677">
    <property type="term" value="F:DNA binding"/>
    <property type="evidence" value="ECO:0007669"/>
    <property type="project" value="UniProtKB-KW"/>
</dbReference>
<dbReference type="OrthoDB" id="10253401at2759"/>
<dbReference type="Pfam" id="PF01381">
    <property type="entry name" value="HTH_3"/>
    <property type="match status" value="1"/>
</dbReference>
<feature type="compositionally biased region" description="Gly residues" evidence="2">
    <location>
        <begin position="27"/>
        <end position="40"/>
    </location>
</feature>
<evidence type="ECO:0000313" key="4">
    <source>
        <dbReference type="EMBL" id="ETO11957.1"/>
    </source>
</evidence>
<dbReference type="EMBL" id="ASPP01021860">
    <property type="protein sequence ID" value="ETO11957.1"/>
    <property type="molecule type" value="Genomic_DNA"/>
</dbReference>
<feature type="region of interest" description="Disordered" evidence="2">
    <location>
        <begin position="1"/>
        <end position="53"/>
    </location>
</feature>
<protein>
    <submittedName>
        <fullName evidence="4">Multiprotein bridging factor type 1</fullName>
    </submittedName>
</protein>
<evidence type="ECO:0000256" key="1">
    <source>
        <dbReference type="ARBA" id="ARBA00023125"/>
    </source>
</evidence>
<dbReference type="SMART" id="SM00530">
    <property type="entry name" value="HTH_XRE"/>
    <property type="match status" value="1"/>
</dbReference>
<dbReference type="InterPro" id="IPR001387">
    <property type="entry name" value="Cro/C1-type_HTH"/>
</dbReference>
<gene>
    <name evidence="4" type="ORF">RFI_25417</name>
</gene>
<evidence type="ECO:0000256" key="2">
    <source>
        <dbReference type="SAM" id="MobiDB-lite"/>
    </source>
</evidence>
<name>X6MEX6_RETFI</name>
<keyword evidence="5" id="KW-1185">Reference proteome</keyword>
<proteinExistence type="predicted"/>
<feature type="compositionally biased region" description="Basic residues" evidence="2">
    <location>
        <begin position="44"/>
        <end position="53"/>
    </location>
</feature>
<sequence length="146" mass="16393">MSMQDWKEITVYKSKPVSQNRGRGRGRGQGGQNSQGQGGDGKPKARKSKMQKGKKVMLKNYNIFCHFVVEEEMTDFHVQSVGLSFGKSLQQARQKKGWDQKTLAQHLNVKASIIGDYENGRAKPDSQLISRMNRILGCKLPPATKK</sequence>
<keyword evidence="1" id="KW-0238">DNA-binding</keyword>
<dbReference type="AlphaFoldDB" id="X6MEX6"/>
<dbReference type="SUPFAM" id="SSF47413">
    <property type="entry name" value="lambda repressor-like DNA-binding domains"/>
    <property type="match status" value="1"/>
</dbReference>
<accession>X6MEX6</accession>